<dbReference type="OrthoDB" id="5296913at2"/>
<name>A0A437QBQ7_9GAMM</name>
<feature type="transmembrane region" description="Helical" evidence="4">
    <location>
        <begin position="251"/>
        <end position="276"/>
    </location>
</feature>
<evidence type="ECO:0000313" key="6">
    <source>
        <dbReference type="EMBL" id="RVU31951.1"/>
    </source>
</evidence>
<feature type="transmembrane region" description="Helical" evidence="4">
    <location>
        <begin position="76"/>
        <end position="94"/>
    </location>
</feature>
<feature type="domain" description="GGDEF" evidence="5">
    <location>
        <begin position="351"/>
        <end position="485"/>
    </location>
</feature>
<evidence type="ECO:0000313" key="7">
    <source>
        <dbReference type="Proteomes" id="UP000283077"/>
    </source>
</evidence>
<evidence type="ECO:0000256" key="4">
    <source>
        <dbReference type="SAM" id="Phobius"/>
    </source>
</evidence>
<dbReference type="EC" id="2.7.7.65" evidence="2"/>
<reference evidence="6 7" key="1">
    <citation type="submission" date="2019-01" db="EMBL/GenBank/DDBJ databases">
        <authorList>
            <person name="Chen W.-M."/>
        </authorList>
    </citation>
    <scope>NUCLEOTIDE SEQUENCE [LARGE SCALE GENOMIC DNA]</scope>
    <source>
        <strain evidence="6 7">KYPC3</strain>
    </source>
</reference>
<evidence type="ECO:0000256" key="3">
    <source>
        <dbReference type="ARBA" id="ARBA00034247"/>
    </source>
</evidence>
<keyword evidence="4" id="KW-0812">Transmembrane</keyword>
<feature type="transmembrane region" description="Helical" evidence="4">
    <location>
        <begin position="26"/>
        <end position="46"/>
    </location>
</feature>
<dbReference type="InterPro" id="IPR000160">
    <property type="entry name" value="GGDEF_dom"/>
</dbReference>
<accession>A0A437QBQ7</accession>
<sequence length="494" mass="53850">MMSRPPFVNPLPAADRQATDRQTAALLKNFILISLLVTFMALLGILTRPIGLLAVFWPANAVLLGLLIRQPHRAHWSGWLAATLAFVATDVATGSDVKTSLVLTFGNLLSIATGFYLFRRLPIAHQTLRQPMSIVWLAIYTGLASVAAGFNGMLANPLLFQGTMIGGWKFWFTAEWVNYLAILPVILTMPGWKFPTSPWRTLWRPRPAQWRIAMPFTAVLLGLLLSLVFSGPGAIAYLVPGLLWCALSYQLFTTAVLTLLTSLWTLLGVAGGWLDLGIVINRGRDLESLRLGVTLIALAPLTVASVMTARLELLQKLQYLASHDPLTGVLNRSGFMEQAEPLFGQLTGGKRSLALMMLDIDFFKKINDQHGHAAGDLVLKNFALIAGQCLRDADLLGRIGGEEFVVLVPDCDIEQARSIAQRICDASGAYNYQIANDIRLNVTVSIGVVHTSGAADSMSVLLNLADQQLYQAKAAGRNQIVLSSWPADNAHTLN</sequence>
<comment type="catalytic activity">
    <reaction evidence="3">
        <text>2 GTP = 3',3'-c-di-GMP + 2 diphosphate</text>
        <dbReference type="Rhea" id="RHEA:24898"/>
        <dbReference type="ChEBI" id="CHEBI:33019"/>
        <dbReference type="ChEBI" id="CHEBI:37565"/>
        <dbReference type="ChEBI" id="CHEBI:58805"/>
        <dbReference type="EC" id="2.7.7.65"/>
    </reaction>
</comment>
<dbReference type="Proteomes" id="UP000283077">
    <property type="component" value="Unassembled WGS sequence"/>
</dbReference>
<feature type="transmembrane region" description="Helical" evidence="4">
    <location>
        <begin position="130"/>
        <end position="150"/>
    </location>
</feature>
<dbReference type="EMBL" id="SACS01000034">
    <property type="protein sequence ID" value="RVU31951.1"/>
    <property type="molecule type" value="Genomic_DNA"/>
</dbReference>
<dbReference type="PANTHER" id="PTHR45138">
    <property type="entry name" value="REGULATORY COMPONENTS OF SENSORY TRANSDUCTION SYSTEM"/>
    <property type="match status" value="1"/>
</dbReference>
<keyword evidence="7" id="KW-1185">Reference proteome</keyword>
<dbReference type="FunFam" id="3.30.70.270:FF:000001">
    <property type="entry name" value="Diguanylate cyclase domain protein"/>
    <property type="match status" value="1"/>
</dbReference>
<feature type="transmembrane region" description="Helical" evidence="4">
    <location>
        <begin position="52"/>
        <end position="69"/>
    </location>
</feature>
<proteinExistence type="predicted"/>
<comment type="cofactor">
    <cofactor evidence="1">
        <name>Mg(2+)</name>
        <dbReference type="ChEBI" id="CHEBI:18420"/>
    </cofactor>
</comment>
<evidence type="ECO:0000259" key="5">
    <source>
        <dbReference type="PROSITE" id="PS50887"/>
    </source>
</evidence>
<evidence type="ECO:0000256" key="1">
    <source>
        <dbReference type="ARBA" id="ARBA00001946"/>
    </source>
</evidence>
<feature type="transmembrane region" description="Helical" evidence="4">
    <location>
        <begin position="170"/>
        <end position="192"/>
    </location>
</feature>
<dbReference type="InterPro" id="IPR050469">
    <property type="entry name" value="Diguanylate_Cyclase"/>
</dbReference>
<dbReference type="PANTHER" id="PTHR45138:SF9">
    <property type="entry name" value="DIGUANYLATE CYCLASE DGCM-RELATED"/>
    <property type="match status" value="1"/>
</dbReference>
<comment type="caution">
    <text evidence="6">The sequence shown here is derived from an EMBL/GenBank/DDBJ whole genome shotgun (WGS) entry which is preliminary data.</text>
</comment>
<keyword evidence="4" id="KW-0472">Membrane</keyword>
<dbReference type="RefSeq" id="WP_127701116.1">
    <property type="nucleotide sequence ID" value="NZ_SACS01000034.1"/>
</dbReference>
<dbReference type="PROSITE" id="PS50887">
    <property type="entry name" value="GGDEF"/>
    <property type="match status" value="1"/>
</dbReference>
<feature type="transmembrane region" description="Helical" evidence="4">
    <location>
        <begin position="100"/>
        <end position="118"/>
    </location>
</feature>
<organism evidence="6 7">
    <name type="scientific">Rheinheimera riviphila</name>
    <dbReference type="NCBI Taxonomy" id="1834037"/>
    <lineage>
        <taxon>Bacteria</taxon>
        <taxon>Pseudomonadati</taxon>
        <taxon>Pseudomonadota</taxon>
        <taxon>Gammaproteobacteria</taxon>
        <taxon>Chromatiales</taxon>
        <taxon>Chromatiaceae</taxon>
        <taxon>Rheinheimera</taxon>
    </lineage>
</organism>
<dbReference type="InterPro" id="IPR043128">
    <property type="entry name" value="Rev_trsase/Diguanyl_cyclase"/>
</dbReference>
<keyword evidence="4" id="KW-1133">Transmembrane helix</keyword>
<dbReference type="NCBIfam" id="TIGR00254">
    <property type="entry name" value="GGDEF"/>
    <property type="match status" value="1"/>
</dbReference>
<dbReference type="SUPFAM" id="SSF55073">
    <property type="entry name" value="Nucleotide cyclase"/>
    <property type="match status" value="1"/>
</dbReference>
<dbReference type="AlphaFoldDB" id="A0A437QBQ7"/>
<dbReference type="GO" id="GO:0052621">
    <property type="term" value="F:diguanylate cyclase activity"/>
    <property type="evidence" value="ECO:0007669"/>
    <property type="project" value="UniProtKB-EC"/>
</dbReference>
<dbReference type="Pfam" id="PF00990">
    <property type="entry name" value="GGDEF"/>
    <property type="match status" value="1"/>
</dbReference>
<feature type="transmembrane region" description="Helical" evidence="4">
    <location>
        <begin position="288"/>
        <end position="307"/>
    </location>
</feature>
<protein>
    <recommendedName>
        <fullName evidence="2">diguanylate cyclase</fullName>
        <ecNumber evidence="2">2.7.7.65</ecNumber>
    </recommendedName>
</protein>
<feature type="transmembrane region" description="Helical" evidence="4">
    <location>
        <begin position="213"/>
        <end position="239"/>
    </location>
</feature>
<evidence type="ECO:0000256" key="2">
    <source>
        <dbReference type="ARBA" id="ARBA00012528"/>
    </source>
</evidence>
<gene>
    <name evidence="6" type="ORF">EOE67_19470</name>
</gene>
<dbReference type="InterPro" id="IPR029787">
    <property type="entry name" value="Nucleotide_cyclase"/>
</dbReference>
<dbReference type="CDD" id="cd01949">
    <property type="entry name" value="GGDEF"/>
    <property type="match status" value="1"/>
</dbReference>
<dbReference type="Gene3D" id="3.30.70.270">
    <property type="match status" value="1"/>
</dbReference>
<dbReference type="SMART" id="SM00267">
    <property type="entry name" value="GGDEF"/>
    <property type="match status" value="1"/>
</dbReference>